<dbReference type="Proteomes" id="UP000054538">
    <property type="component" value="Unassembled WGS sequence"/>
</dbReference>
<dbReference type="InParanoid" id="A0A0D0C6S7"/>
<gene>
    <name evidence="2" type="ORF">PAXRUDRAFT_771811</name>
</gene>
<organism evidence="2 3">
    <name type="scientific">Paxillus rubicundulus Ve08.2h10</name>
    <dbReference type="NCBI Taxonomy" id="930991"/>
    <lineage>
        <taxon>Eukaryota</taxon>
        <taxon>Fungi</taxon>
        <taxon>Dikarya</taxon>
        <taxon>Basidiomycota</taxon>
        <taxon>Agaricomycotina</taxon>
        <taxon>Agaricomycetes</taxon>
        <taxon>Agaricomycetidae</taxon>
        <taxon>Boletales</taxon>
        <taxon>Paxilineae</taxon>
        <taxon>Paxillaceae</taxon>
        <taxon>Paxillus</taxon>
    </lineage>
</organism>
<reference evidence="2 3" key="1">
    <citation type="submission" date="2014-04" db="EMBL/GenBank/DDBJ databases">
        <authorList>
            <consortium name="DOE Joint Genome Institute"/>
            <person name="Kuo A."/>
            <person name="Kohler A."/>
            <person name="Jargeat P."/>
            <person name="Nagy L.G."/>
            <person name="Floudas D."/>
            <person name="Copeland A."/>
            <person name="Barry K.W."/>
            <person name="Cichocki N."/>
            <person name="Veneault-Fourrey C."/>
            <person name="LaButti K."/>
            <person name="Lindquist E.A."/>
            <person name="Lipzen A."/>
            <person name="Lundell T."/>
            <person name="Morin E."/>
            <person name="Murat C."/>
            <person name="Sun H."/>
            <person name="Tunlid A."/>
            <person name="Henrissat B."/>
            <person name="Grigoriev I.V."/>
            <person name="Hibbett D.S."/>
            <person name="Martin F."/>
            <person name="Nordberg H.P."/>
            <person name="Cantor M.N."/>
            <person name="Hua S.X."/>
        </authorList>
    </citation>
    <scope>NUCLEOTIDE SEQUENCE [LARGE SCALE GENOMIC DNA]</scope>
    <source>
        <strain evidence="2 3">Ve08.2h10</strain>
    </source>
</reference>
<accession>A0A0D0C6S7</accession>
<evidence type="ECO:0000313" key="2">
    <source>
        <dbReference type="EMBL" id="KIK78782.1"/>
    </source>
</evidence>
<dbReference type="EMBL" id="KN826474">
    <property type="protein sequence ID" value="KIK78782.1"/>
    <property type="molecule type" value="Genomic_DNA"/>
</dbReference>
<keyword evidence="3" id="KW-1185">Reference proteome</keyword>
<protein>
    <submittedName>
        <fullName evidence="2">Uncharacterized protein</fullName>
    </submittedName>
</protein>
<evidence type="ECO:0000256" key="1">
    <source>
        <dbReference type="SAM" id="MobiDB-lite"/>
    </source>
</evidence>
<reference evidence="3" key="2">
    <citation type="submission" date="2015-01" db="EMBL/GenBank/DDBJ databases">
        <title>Evolutionary Origins and Diversification of the Mycorrhizal Mutualists.</title>
        <authorList>
            <consortium name="DOE Joint Genome Institute"/>
            <consortium name="Mycorrhizal Genomics Consortium"/>
            <person name="Kohler A."/>
            <person name="Kuo A."/>
            <person name="Nagy L.G."/>
            <person name="Floudas D."/>
            <person name="Copeland A."/>
            <person name="Barry K.W."/>
            <person name="Cichocki N."/>
            <person name="Veneault-Fourrey C."/>
            <person name="LaButti K."/>
            <person name="Lindquist E.A."/>
            <person name="Lipzen A."/>
            <person name="Lundell T."/>
            <person name="Morin E."/>
            <person name="Murat C."/>
            <person name="Riley R."/>
            <person name="Ohm R."/>
            <person name="Sun H."/>
            <person name="Tunlid A."/>
            <person name="Henrissat B."/>
            <person name="Grigoriev I.V."/>
            <person name="Hibbett D.S."/>
            <person name="Martin F."/>
        </authorList>
    </citation>
    <scope>NUCLEOTIDE SEQUENCE [LARGE SCALE GENOMIC DNA]</scope>
    <source>
        <strain evidence="3">Ve08.2h10</strain>
    </source>
</reference>
<proteinExistence type="predicted"/>
<dbReference type="OrthoDB" id="2891670at2759"/>
<name>A0A0D0C6S7_9AGAM</name>
<dbReference type="AlphaFoldDB" id="A0A0D0C6S7"/>
<feature type="region of interest" description="Disordered" evidence="1">
    <location>
        <begin position="1"/>
        <end position="27"/>
    </location>
</feature>
<sequence length="180" mass="19866">MADDAELRLEHRDARDGRGLSPDGQEHSVDEATKFVQIFIGDCHLTAANPRTSCGVHLTDVGREGCSNHLISLTVQQLIRAEAPSRQMQWLKAEGLNCPGYNTFRTAQYWRVTNAEIVASWRFAVDFVSAYDKTSPDKTVCGTVHSITSLFLGLDEISTYGVHGVFTTKKIQEALGVRAP</sequence>
<evidence type="ECO:0000313" key="3">
    <source>
        <dbReference type="Proteomes" id="UP000054538"/>
    </source>
</evidence>
<dbReference type="HOGENOM" id="CLU_1496702_0_0_1"/>